<dbReference type="AlphaFoldDB" id="A0A7W9YVF0"/>
<dbReference type="RefSeq" id="WP_077546846.1">
    <property type="nucleotide sequence ID" value="NZ_JACHEJ010000001.1"/>
</dbReference>
<dbReference type="Proteomes" id="UP000535501">
    <property type="component" value="Unassembled WGS sequence"/>
</dbReference>
<evidence type="ECO:0000313" key="2">
    <source>
        <dbReference type="EMBL" id="MBB6178351.1"/>
    </source>
</evidence>
<dbReference type="SUPFAM" id="SSF47413">
    <property type="entry name" value="lambda repressor-like DNA-binding domains"/>
    <property type="match status" value="1"/>
</dbReference>
<evidence type="ECO:0000259" key="1">
    <source>
        <dbReference type="Pfam" id="PF01381"/>
    </source>
</evidence>
<dbReference type="InterPro" id="IPR001387">
    <property type="entry name" value="Cro/C1-type_HTH"/>
</dbReference>
<name>A0A7W9YVF0_9HYPH</name>
<dbReference type="InterPro" id="IPR039060">
    <property type="entry name" value="Antitox_HigA"/>
</dbReference>
<gene>
    <name evidence="2" type="ORF">HNQ75_000294</name>
</gene>
<keyword evidence="3" id="KW-1185">Reference proteome</keyword>
<dbReference type="GO" id="GO:0006355">
    <property type="term" value="P:regulation of DNA-templated transcription"/>
    <property type="evidence" value="ECO:0007669"/>
    <property type="project" value="InterPro"/>
</dbReference>
<dbReference type="EMBL" id="JACHEJ010000001">
    <property type="protein sequence ID" value="MBB6178351.1"/>
    <property type="molecule type" value="Genomic_DNA"/>
</dbReference>
<dbReference type="PANTHER" id="PTHR40455">
    <property type="entry name" value="ANTITOXIN HIGA"/>
    <property type="match status" value="1"/>
</dbReference>
<dbReference type="PANTHER" id="PTHR40455:SF1">
    <property type="entry name" value="ANTITOXIN HIGA"/>
    <property type="match status" value="1"/>
</dbReference>
<dbReference type="Gene3D" id="1.10.260.40">
    <property type="entry name" value="lambda repressor-like DNA-binding domains"/>
    <property type="match status" value="1"/>
</dbReference>
<dbReference type="Pfam" id="PF01381">
    <property type="entry name" value="HTH_3"/>
    <property type="match status" value="1"/>
</dbReference>
<organism evidence="2 3">
    <name type="scientific">Pseudorhizobium flavum</name>
    <dbReference type="NCBI Taxonomy" id="1335061"/>
    <lineage>
        <taxon>Bacteria</taxon>
        <taxon>Pseudomonadati</taxon>
        <taxon>Pseudomonadota</taxon>
        <taxon>Alphaproteobacteria</taxon>
        <taxon>Hyphomicrobiales</taxon>
        <taxon>Rhizobiaceae</taxon>
        <taxon>Rhizobium/Agrobacterium group</taxon>
        <taxon>Pseudorhizobium</taxon>
    </lineage>
</organism>
<protein>
    <submittedName>
        <fullName evidence="2">HTH-type transcriptional regulator/antitoxin HigA</fullName>
    </submittedName>
</protein>
<sequence>MTEIKPIRTEGDYQQAMTLLKTLWGAETGTPEGDRLDLLVTLIDIYESARHPIDLPDPVDAILFRMEQQGLTRRDLEPVLGSRGRVAEILNRKRPLSLEMIRRLNAELDIPAEVLIQPIRPAKSAA</sequence>
<accession>A0A7W9YVF0</accession>
<feature type="domain" description="HTH cro/C1-type" evidence="1">
    <location>
        <begin position="66"/>
        <end position="114"/>
    </location>
</feature>
<dbReference type="InterPro" id="IPR010982">
    <property type="entry name" value="Lambda_DNA-bd_dom_sf"/>
</dbReference>
<dbReference type="GO" id="GO:0001046">
    <property type="term" value="F:core promoter sequence-specific DNA binding"/>
    <property type="evidence" value="ECO:0007669"/>
    <property type="project" value="TreeGrafter"/>
</dbReference>
<proteinExistence type="predicted"/>
<evidence type="ECO:0000313" key="3">
    <source>
        <dbReference type="Proteomes" id="UP000535501"/>
    </source>
</evidence>
<reference evidence="2 3" key="1">
    <citation type="submission" date="2020-08" db="EMBL/GenBank/DDBJ databases">
        <title>Genomic Encyclopedia of Type Strains, Phase IV (KMG-IV): sequencing the most valuable type-strain genomes for metagenomic binning, comparative biology and taxonomic classification.</title>
        <authorList>
            <person name="Goeker M."/>
        </authorList>
    </citation>
    <scope>NUCLEOTIDE SEQUENCE [LARGE SCALE GENOMIC DNA]</scope>
    <source>
        <strain evidence="2 3">DSM 102134</strain>
    </source>
</reference>
<comment type="caution">
    <text evidence="2">The sequence shown here is derived from an EMBL/GenBank/DDBJ whole genome shotgun (WGS) entry which is preliminary data.</text>
</comment>